<proteinExistence type="predicted"/>
<feature type="signal peptide" evidence="3">
    <location>
        <begin position="1"/>
        <end position="15"/>
    </location>
</feature>
<dbReference type="Gene3D" id="2.60.40.10">
    <property type="entry name" value="Immunoglobulins"/>
    <property type="match status" value="1"/>
</dbReference>
<name>A0A7M5XD77_9CNID</name>
<dbReference type="InterPro" id="IPR007110">
    <property type="entry name" value="Ig-like_dom"/>
</dbReference>
<evidence type="ECO:0000259" key="5">
    <source>
        <dbReference type="PROSITE" id="PS50835"/>
    </source>
</evidence>
<reference evidence="7" key="1">
    <citation type="submission" date="2021-01" db="UniProtKB">
        <authorList>
            <consortium name="EnsemblMetazoa"/>
        </authorList>
    </citation>
    <scope>IDENTIFICATION</scope>
</reference>
<evidence type="ECO:0000259" key="6">
    <source>
        <dbReference type="PROSITE" id="PS51233"/>
    </source>
</evidence>
<evidence type="ECO:0000256" key="3">
    <source>
        <dbReference type="SAM" id="SignalP"/>
    </source>
</evidence>
<keyword evidence="2" id="KW-1015">Disulfide bond</keyword>
<evidence type="ECO:0000313" key="8">
    <source>
        <dbReference type="Proteomes" id="UP000594262"/>
    </source>
</evidence>
<dbReference type="SUPFAM" id="SSF56436">
    <property type="entry name" value="C-type lectin-like"/>
    <property type="match status" value="1"/>
</dbReference>
<feature type="domain" description="C-type lectin" evidence="4">
    <location>
        <begin position="29"/>
        <end position="146"/>
    </location>
</feature>
<dbReference type="InterPro" id="IPR016186">
    <property type="entry name" value="C-type_lectin-like/link_sf"/>
</dbReference>
<dbReference type="PROSITE" id="PS51233">
    <property type="entry name" value="VWFD"/>
    <property type="match status" value="1"/>
</dbReference>
<evidence type="ECO:0000313" key="7">
    <source>
        <dbReference type="EnsemblMetazoa" id="CLYHEMP021487.2"/>
    </source>
</evidence>
<dbReference type="Proteomes" id="UP000594262">
    <property type="component" value="Unplaced"/>
</dbReference>
<keyword evidence="8" id="KW-1185">Reference proteome</keyword>
<dbReference type="Pfam" id="PF25776">
    <property type="entry name" value="Ig_VWDE"/>
    <property type="match status" value="1"/>
</dbReference>
<feature type="domain" description="Ig-like" evidence="5">
    <location>
        <begin position="305"/>
        <end position="398"/>
    </location>
</feature>
<dbReference type="InterPro" id="IPR001846">
    <property type="entry name" value="VWF_type-D"/>
</dbReference>
<dbReference type="SMART" id="SM00216">
    <property type="entry name" value="VWD"/>
    <property type="match status" value="1"/>
</dbReference>
<evidence type="ECO:0000259" key="4">
    <source>
        <dbReference type="PROSITE" id="PS50041"/>
    </source>
</evidence>
<dbReference type="GO" id="GO:0005102">
    <property type="term" value="F:signaling receptor binding"/>
    <property type="evidence" value="ECO:0007669"/>
    <property type="project" value="TreeGrafter"/>
</dbReference>
<dbReference type="Gene3D" id="3.10.100.10">
    <property type="entry name" value="Mannose-Binding Protein A, subunit A"/>
    <property type="match status" value="1"/>
</dbReference>
<evidence type="ECO:0000256" key="1">
    <source>
        <dbReference type="ARBA" id="ARBA00022729"/>
    </source>
</evidence>
<protein>
    <submittedName>
        <fullName evidence="7">Uncharacterized protein</fullName>
    </submittedName>
</protein>
<dbReference type="RefSeq" id="XP_066930013.1">
    <property type="nucleotide sequence ID" value="XM_067073912.1"/>
</dbReference>
<organism evidence="7 8">
    <name type="scientific">Clytia hemisphaerica</name>
    <dbReference type="NCBI Taxonomy" id="252671"/>
    <lineage>
        <taxon>Eukaryota</taxon>
        <taxon>Metazoa</taxon>
        <taxon>Cnidaria</taxon>
        <taxon>Hydrozoa</taxon>
        <taxon>Hydroidolina</taxon>
        <taxon>Leptothecata</taxon>
        <taxon>Obeliida</taxon>
        <taxon>Clytiidae</taxon>
        <taxon>Clytia</taxon>
    </lineage>
</organism>
<dbReference type="OrthoDB" id="5982528at2759"/>
<dbReference type="EnsemblMetazoa" id="CLYHEMT021487.2">
    <property type="protein sequence ID" value="CLYHEMP021487.2"/>
    <property type="gene ID" value="CLYHEMG021487"/>
</dbReference>
<dbReference type="Gene3D" id="2.10.25.10">
    <property type="entry name" value="Laminin"/>
    <property type="match status" value="1"/>
</dbReference>
<dbReference type="GeneID" id="136817586"/>
<dbReference type="InterPro" id="IPR016187">
    <property type="entry name" value="CTDL_fold"/>
</dbReference>
<dbReference type="GO" id="GO:0005576">
    <property type="term" value="C:extracellular region"/>
    <property type="evidence" value="ECO:0007669"/>
    <property type="project" value="TreeGrafter"/>
</dbReference>
<dbReference type="PROSITE" id="PS00615">
    <property type="entry name" value="C_TYPE_LECTIN_1"/>
    <property type="match status" value="1"/>
</dbReference>
<feature type="domain" description="VWFD" evidence="6">
    <location>
        <begin position="528"/>
        <end position="709"/>
    </location>
</feature>
<keyword evidence="1 3" id="KW-0732">Signal</keyword>
<dbReference type="PROSITE" id="PS50835">
    <property type="entry name" value="IG_LIKE"/>
    <property type="match status" value="1"/>
</dbReference>
<dbReference type="InterPro" id="IPR057885">
    <property type="entry name" value="Ig_VWDE"/>
</dbReference>
<dbReference type="PANTHER" id="PTHR14949:SF51">
    <property type="entry name" value="VON WILLEBRAND FACTOR D AND EGF DOMAIN-CONTAINING PROTEIN"/>
    <property type="match status" value="1"/>
</dbReference>
<dbReference type="InterPro" id="IPR001304">
    <property type="entry name" value="C-type_lectin-like"/>
</dbReference>
<dbReference type="AlphaFoldDB" id="A0A7M5XD77"/>
<dbReference type="Pfam" id="PF00094">
    <property type="entry name" value="VWD"/>
    <property type="match status" value="1"/>
</dbReference>
<dbReference type="InterPro" id="IPR050969">
    <property type="entry name" value="Dev_Signal_Modulators"/>
</dbReference>
<feature type="chain" id="PRO_5029878552" evidence="3">
    <location>
        <begin position="16"/>
        <end position="1250"/>
    </location>
</feature>
<dbReference type="PROSITE" id="PS50041">
    <property type="entry name" value="C_TYPE_LECTIN_2"/>
    <property type="match status" value="1"/>
</dbReference>
<dbReference type="Pfam" id="PF23283">
    <property type="entry name" value="D8C_UMOD"/>
    <property type="match status" value="1"/>
</dbReference>
<dbReference type="InterPro" id="IPR013783">
    <property type="entry name" value="Ig-like_fold"/>
</dbReference>
<sequence length="1250" mass="139867">MRLILWFAFIYFISAQTLVEGGGGDITRYNGFDYYFSSVTKTWQNAEINCIDRGGHLTSVHSGAENNFLNQQISTRYDSQVMPWYGGFRRPDLNFAWSDGTAFSWTKWGERQPDNYGGMENCLHRWRYDGVWNDSPCNPAYYYVCKLDIDTCQPHFLDASSTIWQRSTGFSIEPEASGVRCDRQIKTGWYRFKSPAGSIMPEQCPNINSCGTTLPIWLNGSHPTEVNVSTSVPVCVVYPGNCCAHKYNIDIKRCQDEVQGEDYFVYNLPATPGCPMSYCIGNETRCPDGERSPNGFSPGCTNEFPKLKGKPEVTVGSHGNRIRFTCDFEPEQIKNNAKYKVSWYTRTSDGNAELVKTETLHGNQTKSFLQNTDGQKFCLQKNFFCEVSSVFPDSEDISDTKRSDDFFAGIKISPTTIDLAENDAPKELKFETTVPITCEPLFPDCAVDLEVAQTQNNGVLSFCKISFKKGPAGQVKTMEVVAKRDFIDDGDKSMKIKFHIPLTLFVPDWKCHAEFPDVTVHTKDVTTANCYSNGDPHITTFDNRRFDHYRVGDYVYTKSGARLFEVHVRTFVCASVSCNCGVAAREGDDVMVVDMCRDNVPRARFASTVEPQPGTRINRSPDGKVFEFSFPSGASVRFEARRWFGNTYYANIVVKLPSDDYKNTSGLCGIWDSSSSNDLTSKEGQKFQGGGQAPLGFTESWKLTPGSSLFYHRGGPQKCLAERFKTYCFCSENAQNNQVINCTTNAIVDRPKYIVGNNQYQELNFPGAEHCGKRRRRRRDVETQKTLILPDDGEDAVYFYDPIQPNKTLPSFPTPNGITEVQAIFNCDKALRESESGKVCLELVPDLDIDGIIESCVEDTKILDDIEVATSSAVGVMKDACEEVTLRNITLWKTDDTTGQLQPPKAVAEILCPNECSGNGYCANATCVCDEGYLSADCSIHEDDPPVLVKVAFNGLCDIRQKDCVRTRVIGRNFINSESLACQTKALKFTTDHSIDEEFNGEATIQSSELLSFAELSCDLPDVPVDIVFSSTQKGIPVGGFDIRLSNNGENFSNESSQFVVYDSKCLQCNATTKDCQWKEDSCRVNNYCFGKGDAHPLDWCKVCSGENAFEPRYDNLAPVFRPTEPIKVFKDQEMSFVIPVFDPEQKRMKYELIEPPSPPLGMEISNGGVLTWTPKEENKTFTVWIKVTDICGNSSYSTYDFEVVNCPCQAFNGAECQRGDNGTISCVCLLDVPEKIVPLAKSVNKKHLQ</sequence>
<dbReference type="Pfam" id="PF00059">
    <property type="entry name" value="Lectin_C"/>
    <property type="match status" value="1"/>
</dbReference>
<dbReference type="PANTHER" id="PTHR14949">
    <property type="entry name" value="EGF-LIKE-DOMAIN, MULTIPLE 7, 8"/>
    <property type="match status" value="1"/>
</dbReference>
<accession>A0A7M5XD77</accession>
<dbReference type="InterPro" id="IPR018378">
    <property type="entry name" value="C-type_lectin_CS"/>
</dbReference>
<evidence type="ECO:0000256" key="2">
    <source>
        <dbReference type="ARBA" id="ARBA00023157"/>
    </source>
</evidence>
<dbReference type="Pfam" id="PF26129">
    <property type="entry name" value="Vwde"/>
    <property type="match status" value="1"/>
</dbReference>
<dbReference type="InterPro" id="IPR058727">
    <property type="entry name" value="Helical_Vwde"/>
</dbReference>
<dbReference type="SMART" id="SM00034">
    <property type="entry name" value="CLECT"/>
    <property type="match status" value="1"/>
</dbReference>
<dbReference type="GO" id="GO:0009986">
    <property type="term" value="C:cell surface"/>
    <property type="evidence" value="ECO:0007669"/>
    <property type="project" value="TreeGrafter"/>
</dbReference>
<dbReference type="InterPro" id="IPR057774">
    <property type="entry name" value="D8C_UMOD/GP2/OIT3-like"/>
</dbReference>